<feature type="region of interest" description="Disordered" evidence="1">
    <location>
        <begin position="1"/>
        <end position="20"/>
    </location>
</feature>
<evidence type="ECO:0000313" key="2">
    <source>
        <dbReference type="EMBL" id="SPU52095.1"/>
    </source>
</evidence>
<evidence type="ECO:0008006" key="4">
    <source>
        <dbReference type="Google" id="ProtNLM"/>
    </source>
</evidence>
<evidence type="ECO:0000256" key="1">
    <source>
        <dbReference type="SAM" id="MobiDB-lite"/>
    </source>
</evidence>
<dbReference type="Proteomes" id="UP000251186">
    <property type="component" value="Unassembled WGS sequence"/>
</dbReference>
<feature type="compositionally biased region" description="Acidic residues" evidence="1">
    <location>
        <begin position="8"/>
        <end position="20"/>
    </location>
</feature>
<organism evidence="2 3">
    <name type="scientific">Brevundimonas vesicularis</name>
    <name type="common">Pseudomonas vesicularis</name>
    <dbReference type="NCBI Taxonomy" id="41276"/>
    <lineage>
        <taxon>Bacteria</taxon>
        <taxon>Pseudomonadati</taxon>
        <taxon>Pseudomonadota</taxon>
        <taxon>Alphaproteobacteria</taxon>
        <taxon>Caulobacterales</taxon>
        <taxon>Caulobacteraceae</taxon>
        <taxon>Brevundimonas</taxon>
    </lineage>
</organism>
<name>A0A2X1CUH4_BREVE</name>
<sequence>MAHPASHDEDEEPGIFDIPDDEADEAATLRGLADIEAGRIISHEAMKRWLLSWGADNPLPPPKCGE</sequence>
<dbReference type="EMBL" id="UAQP01000005">
    <property type="protein sequence ID" value="SPU52095.1"/>
    <property type="molecule type" value="Genomic_DNA"/>
</dbReference>
<protein>
    <recommendedName>
        <fullName evidence="4">CopG family transcriptional regulator</fullName>
    </recommendedName>
</protein>
<dbReference type="AlphaFoldDB" id="A0A2X1CUH4"/>
<dbReference type="RefSeq" id="WP_017505325.1">
    <property type="nucleotide sequence ID" value="NZ_UAQP01000005.1"/>
</dbReference>
<accession>A0A2X1CUH4</accession>
<proteinExistence type="predicted"/>
<reference evidence="2 3" key="1">
    <citation type="submission" date="2018-06" db="EMBL/GenBank/DDBJ databases">
        <authorList>
            <consortium name="Pathogen Informatics"/>
            <person name="Doyle S."/>
        </authorList>
    </citation>
    <scope>NUCLEOTIDE SEQUENCE [LARGE SCALE GENOMIC DNA]</scope>
    <source>
        <strain evidence="2 3">NCTC11166</strain>
    </source>
</reference>
<evidence type="ECO:0000313" key="3">
    <source>
        <dbReference type="Proteomes" id="UP000251186"/>
    </source>
</evidence>
<gene>
    <name evidence="2" type="ORF">NCTC11166_00413</name>
</gene>